<feature type="transmembrane region" description="Helical" evidence="1">
    <location>
        <begin position="542"/>
        <end position="560"/>
    </location>
</feature>
<dbReference type="VEuPathDB" id="FungiDB:SPRG_12105"/>
<feature type="transmembrane region" description="Helical" evidence="1">
    <location>
        <begin position="125"/>
        <end position="147"/>
    </location>
</feature>
<gene>
    <name evidence="2" type="ORF">SPRG_12105</name>
</gene>
<evidence type="ECO:0008006" key="4">
    <source>
        <dbReference type="Google" id="ProtNLM"/>
    </source>
</evidence>
<reference evidence="2 3" key="1">
    <citation type="journal article" date="2013" name="PLoS Genet.">
        <title>Distinctive expansion of potential virulence genes in the genome of the oomycete fish pathogen Saprolegnia parasitica.</title>
        <authorList>
            <person name="Jiang R.H."/>
            <person name="de Bruijn I."/>
            <person name="Haas B.J."/>
            <person name="Belmonte R."/>
            <person name="Lobach L."/>
            <person name="Christie J."/>
            <person name="van den Ackerveken G."/>
            <person name="Bottin A."/>
            <person name="Bulone V."/>
            <person name="Diaz-Moreno S.M."/>
            <person name="Dumas B."/>
            <person name="Fan L."/>
            <person name="Gaulin E."/>
            <person name="Govers F."/>
            <person name="Grenville-Briggs L.J."/>
            <person name="Horner N.R."/>
            <person name="Levin J.Z."/>
            <person name="Mammella M."/>
            <person name="Meijer H.J."/>
            <person name="Morris P."/>
            <person name="Nusbaum C."/>
            <person name="Oome S."/>
            <person name="Phillips A.J."/>
            <person name="van Rooyen D."/>
            <person name="Rzeszutek E."/>
            <person name="Saraiva M."/>
            <person name="Secombes C.J."/>
            <person name="Seidl M.F."/>
            <person name="Snel B."/>
            <person name="Stassen J.H."/>
            <person name="Sykes S."/>
            <person name="Tripathy S."/>
            <person name="van den Berg H."/>
            <person name="Vega-Arreguin J.C."/>
            <person name="Wawra S."/>
            <person name="Young S.K."/>
            <person name="Zeng Q."/>
            <person name="Dieguez-Uribeondo J."/>
            <person name="Russ C."/>
            <person name="Tyler B.M."/>
            <person name="van West P."/>
        </authorList>
    </citation>
    <scope>NUCLEOTIDE SEQUENCE [LARGE SCALE GENOMIC DNA]</scope>
    <source>
        <strain evidence="2 3">CBS 223.65</strain>
    </source>
</reference>
<dbReference type="OrthoDB" id="410267at2759"/>
<feature type="transmembrane region" description="Helical" evidence="1">
    <location>
        <begin position="217"/>
        <end position="239"/>
    </location>
</feature>
<evidence type="ECO:0000313" key="3">
    <source>
        <dbReference type="Proteomes" id="UP000030745"/>
    </source>
</evidence>
<dbReference type="InterPro" id="IPR036259">
    <property type="entry name" value="MFS_trans_sf"/>
</dbReference>
<keyword evidence="1" id="KW-0472">Membrane</keyword>
<accession>A0A067C650</accession>
<feature type="transmembrane region" description="Helical" evidence="1">
    <location>
        <begin position="186"/>
        <end position="205"/>
    </location>
</feature>
<dbReference type="Pfam" id="PF07690">
    <property type="entry name" value="MFS_1"/>
    <property type="match status" value="1"/>
</dbReference>
<proteinExistence type="predicted"/>
<feature type="transmembrane region" description="Helical" evidence="1">
    <location>
        <begin position="57"/>
        <end position="76"/>
    </location>
</feature>
<feature type="transmembrane region" description="Helical" evidence="1">
    <location>
        <begin position="96"/>
        <end position="118"/>
    </location>
</feature>
<dbReference type="EMBL" id="KK583271">
    <property type="protein sequence ID" value="KDO22267.1"/>
    <property type="molecule type" value="Genomic_DNA"/>
</dbReference>
<dbReference type="InterPro" id="IPR050327">
    <property type="entry name" value="Proton-linked_MCT"/>
</dbReference>
<dbReference type="PANTHER" id="PTHR11360">
    <property type="entry name" value="MONOCARBOXYLATE TRANSPORTER"/>
    <property type="match status" value="1"/>
</dbReference>
<evidence type="ECO:0000256" key="1">
    <source>
        <dbReference type="SAM" id="Phobius"/>
    </source>
</evidence>
<dbReference type="GO" id="GO:0022857">
    <property type="term" value="F:transmembrane transporter activity"/>
    <property type="evidence" value="ECO:0007669"/>
    <property type="project" value="InterPro"/>
</dbReference>
<keyword evidence="1" id="KW-0812">Transmembrane</keyword>
<dbReference type="Gene3D" id="1.20.1250.20">
    <property type="entry name" value="MFS general substrate transporter like domains"/>
    <property type="match status" value="1"/>
</dbReference>
<keyword evidence="3" id="KW-1185">Reference proteome</keyword>
<dbReference type="SUPFAM" id="SSF103473">
    <property type="entry name" value="MFS general substrate transporter"/>
    <property type="match status" value="1"/>
</dbReference>
<feature type="transmembrane region" description="Helical" evidence="1">
    <location>
        <begin position="441"/>
        <end position="461"/>
    </location>
</feature>
<evidence type="ECO:0000313" key="2">
    <source>
        <dbReference type="EMBL" id="KDO22267.1"/>
    </source>
</evidence>
<feature type="transmembrane region" description="Helical" evidence="1">
    <location>
        <begin position="153"/>
        <end position="174"/>
    </location>
</feature>
<dbReference type="PANTHER" id="PTHR11360:SF317">
    <property type="entry name" value="MAJOR FACILITATOR SUPERFAMILY (MFS) PROFILE DOMAIN-CONTAINING PROTEIN-RELATED"/>
    <property type="match status" value="1"/>
</dbReference>
<feature type="transmembrane region" description="Helical" evidence="1">
    <location>
        <begin position="467"/>
        <end position="491"/>
    </location>
</feature>
<sequence>MPAVFHSVCHVIQRHYTVHPTTKSAAETSAERYLFCLPALRTPDTFYVSHCVRFSRWHIFVAAFLSQFCLGSLYAWSVYNAYIDDYIVGDPTAGRAVLAFYIASGCFGVSAAILGPWLERVGPRYAITFATTLFLLGHLGTGLAIAIKSMVGVYLSYGVVAGTGMGLCYSSPIATLQKWFPDLRGTASGFAVCGFGAGPVLWAVAFPYPLQALQVPLYLSFPAFGLAMSLVLYFCAMVMRNPPSGFIAHGKDMHGINHERVNLLAHGQTIGTTDDDRNGSLKSRRPRQDECGHVILFVPEDLASIPVAEDDLNRTPIVEGEPHPHEYYRECDLDDAELFYFQRVKQLSLVQCLFSPDFVFLWCMFLFASVFGLVLLSRLKDTDLRVFSGNATAPTTADVDRAELMVSYNGIFNFAGRLLWPMASDVVIRLGGLNPATGRKLIFGVNLCVQLLVALLLRSALRTKDHVAFQALVWTLTFVYGGGFGTIPCFLCDMFGAFNIGALHGIILTCWSIAGVGGGLGFSSLFDAAEIHHSILSAYETALPMFAIGAGVGLLSLLLVRTNPVDRFAPGYQYSVGRSILCSFKPKGWQFQHM</sequence>
<dbReference type="RefSeq" id="XP_012207003.1">
    <property type="nucleotide sequence ID" value="XM_012351613.1"/>
</dbReference>
<feature type="transmembrane region" description="Helical" evidence="1">
    <location>
        <begin position="503"/>
        <end position="522"/>
    </location>
</feature>
<organism evidence="2 3">
    <name type="scientific">Saprolegnia parasitica (strain CBS 223.65)</name>
    <dbReference type="NCBI Taxonomy" id="695850"/>
    <lineage>
        <taxon>Eukaryota</taxon>
        <taxon>Sar</taxon>
        <taxon>Stramenopiles</taxon>
        <taxon>Oomycota</taxon>
        <taxon>Saprolegniomycetes</taxon>
        <taxon>Saprolegniales</taxon>
        <taxon>Saprolegniaceae</taxon>
        <taxon>Saprolegnia</taxon>
    </lineage>
</organism>
<name>A0A067C650_SAPPC</name>
<dbReference type="KEGG" id="spar:SPRG_12105"/>
<dbReference type="AlphaFoldDB" id="A0A067C650"/>
<dbReference type="Proteomes" id="UP000030745">
    <property type="component" value="Unassembled WGS sequence"/>
</dbReference>
<feature type="transmembrane region" description="Helical" evidence="1">
    <location>
        <begin position="358"/>
        <end position="376"/>
    </location>
</feature>
<dbReference type="GeneID" id="24134100"/>
<keyword evidence="1" id="KW-1133">Transmembrane helix</keyword>
<protein>
    <recommendedName>
        <fullName evidence="4">Major facilitator superfamily (MFS) profile domain-containing protein</fullName>
    </recommendedName>
</protein>
<dbReference type="InterPro" id="IPR011701">
    <property type="entry name" value="MFS"/>
</dbReference>